<accession>A0AAD5DDT2</accession>
<comment type="caution">
    <text evidence="3">The sequence shown here is derived from an EMBL/GenBank/DDBJ whole genome shotgun (WGS) entry which is preliminary data.</text>
</comment>
<dbReference type="Proteomes" id="UP001206925">
    <property type="component" value="Unassembled WGS sequence"/>
</dbReference>
<keyword evidence="4" id="KW-1185">Reference proteome</keyword>
<dbReference type="SMART" id="SM00219">
    <property type="entry name" value="TyrKc"/>
    <property type="match status" value="1"/>
</dbReference>
<protein>
    <recommendedName>
        <fullName evidence="2">Tyrosine-protein kinase catalytic domain-containing protein</fullName>
    </recommendedName>
</protein>
<feature type="domain" description="Tyrosine-protein kinase catalytic" evidence="2">
    <location>
        <begin position="22"/>
        <end position="311"/>
    </location>
</feature>
<reference evidence="3" key="1">
    <citation type="submission" date="2022-06" db="EMBL/GenBank/DDBJ databases">
        <title>Uncovering the hologenomic basis of an extraordinary plant invasion.</title>
        <authorList>
            <person name="Bieker V.C."/>
            <person name="Martin M.D."/>
            <person name="Gilbert T."/>
            <person name="Hodgins K."/>
            <person name="Battlay P."/>
            <person name="Petersen B."/>
            <person name="Wilson J."/>
        </authorList>
    </citation>
    <scope>NUCLEOTIDE SEQUENCE</scope>
    <source>
        <strain evidence="3">AA19_3_7</strain>
        <tissue evidence="3">Leaf</tissue>
    </source>
</reference>
<dbReference type="GO" id="GO:0005886">
    <property type="term" value="C:plasma membrane"/>
    <property type="evidence" value="ECO:0007669"/>
    <property type="project" value="TreeGrafter"/>
</dbReference>
<organism evidence="3 4">
    <name type="scientific">Ambrosia artemisiifolia</name>
    <name type="common">Common ragweed</name>
    <dbReference type="NCBI Taxonomy" id="4212"/>
    <lineage>
        <taxon>Eukaryota</taxon>
        <taxon>Viridiplantae</taxon>
        <taxon>Streptophyta</taxon>
        <taxon>Embryophyta</taxon>
        <taxon>Tracheophyta</taxon>
        <taxon>Spermatophyta</taxon>
        <taxon>Magnoliopsida</taxon>
        <taxon>eudicotyledons</taxon>
        <taxon>Gunneridae</taxon>
        <taxon>Pentapetalae</taxon>
        <taxon>asterids</taxon>
        <taxon>campanulids</taxon>
        <taxon>Asterales</taxon>
        <taxon>Asteraceae</taxon>
        <taxon>Asteroideae</taxon>
        <taxon>Heliantheae alliance</taxon>
        <taxon>Heliantheae</taxon>
        <taxon>Ambrosia</taxon>
    </lineage>
</organism>
<proteinExistence type="predicted"/>
<dbReference type="Pfam" id="PF07714">
    <property type="entry name" value="PK_Tyr_Ser-Thr"/>
    <property type="match status" value="1"/>
</dbReference>
<name>A0AAD5DDT2_AMBAR</name>
<keyword evidence="1" id="KW-0067">ATP-binding</keyword>
<dbReference type="GO" id="GO:0009506">
    <property type="term" value="C:plasmodesma"/>
    <property type="evidence" value="ECO:0007669"/>
    <property type="project" value="TreeGrafter"/>
</dbReference>
<dbReference type="PROSITE" id="PS00107">
    <property type="entry name" value="PROTEIN_KINASE_ATP"/>
    <property type="match status" value="1"/>
</dbReference>
<dbReference type="InterPro" id="IPR045272">
    <property type="entry name" value="ANXUR1/2-like"/>
</dbReference>
<dbReference type="InterPro" id="IPR011009">
    <property type="entry name" value="Kinase-like_dom_sf"/>
</dbReference>
<dbReference type="AlphaFoldDB" id="A0AAD5DDT2"/>
<evidence type="ECO:0000313" key="3">
    <source>
        <dbReference type="EMBL" id="KAI7757967.1"/>
    </source>
</evidence>
<evidence type="ECO:0000256" key="1">
    <source>
        <dbReference type="PROSITE-ProRule" id="PRU10141"/>
    </source>
</evidence>
<dbReference type="EMBL" id="JAMZMK010000036">
    <property type="protein sequence ID" value="KAI7757967.1"/>
    <property type="molecule type" value="Genomic_DNA"/>
</dbReference>
<dbReference type="InterPro" id="IPR001245">
    <property type="entry name" value="Ser-Thr/Tyr_kinase_cat_dom"/>
</dbReference>
<dbReference type="InterPro" id="IPR020635">
    <property type="entry name" value="Tyr_kinase_cat_dom"/>
</dbReference>
<dbReference type="PANTHER" id="PTHR27003">
    <property type="entry name" value="OS07G0166700 PROTEIN"/>
    <property type="match status" value="1"/>
</dbReference>
<dbReference type="Gene3D" id="1.10.510.10">
    <property type="entry name" value="Transferase(Phosphotransferase) domain 1"/>
    <property type="match status" value="1"/>
</dbReference>
<dbReference type="Gene3D" id="3.30.200.20">
    <property type="entry name" value="Phosphorylase Kinase, domain 1"/>
    <property type="match status" value="1"/>
</dbReference>
<dbReference type="PANTHER" id="PTHR27003:SF361">
    <property type="entry name" value="PROTEIN KINASE DOMAIN-CONTAINING PROTEIN"/>
    <property type="match status" value="1"/>
</dbReference>
<feature type="binding site" evidence="1">
    <location>
        <position position="53"/>
    </location>
    <ligand>
        <name>ATP</name>
        <dbReference type="ChEBI" id="CHEBI:30616"/>
    </ligand>
</feature>
<sequence length="375" mass="42764">MSGMEKWKHLKISFSDIKEATRNFQKKIGTGGYGSVYEGKLFINGSDMKVAVKRLNETGGQGLKEFLNEIDLLSAVAKQYYASGDLDKIIDPVLHEQMSPNSLRKFSAVAIDCLKAREQRPLMDVVKKELEESLQIQVTQLTPRNIMSRFSNAGANLLRIPFEEIKDATKGFQNPIIEGDNGFMYEGELFIHGTYTKVMIKSETDRSYDHRKDLHNAAIFRSNNSEIYSFGVVLFEVLCGRLCNVKYDDGIMLSANIAKEYYAKGMMDKLIDPILREQAKTDSMRKLSGIAYECLQVLEQRPLINAVKIKLEETLKDEVLHWRGFFSRHWYILDIEDLSPETHIQSEETKRLESLSIACEEDTAGTGYENKELPN</sequence>
<dbReference type="GO" id="GO:0005524">
    <property type="term" value="F:ATP binding"/>
    <property type="evidence" value="ECO:0007669"/>
    <property type="project" value="UniProtKB-UniRule"/>
</dbReference>
<dbReference type="GO" id="GO:0004714">
    <property type="term" value="F:transmembrane receptor protein tyrosine kinase activity"/>
    <property type="evidence" value="ECO:0007669"/>
    <property type="project" value="InterPro"/>
</dbReference>
<dbReference type="SUPFAM" id="SSF56112">
    <property type="entry name" value="Protein kinase-like (PK-like)"/>
    <property type="match status" value="2"/>
</dbReference>
<evidence type="ECO:0000259" key="2">
    <source>
        <dbReference type="SMART" id="SM00219"/>
    </source>
</evidence>
<keyword evidence="1" id="KW-0547">Nucleotide-binding</keyword>
<dbReference type="InterPro" id="IPR017441">
    <property type="entry name" value="Protein_kinase_ATP_BS"/>
</dbReference>
<evidence type="ECO:0000313" key="4">
    <source>
        <dbReference type="Proteomes" id="UP001206925"/>
    </source>
</evidence>
<gene>
    <name evidence="3" type="ORF">M8C21_018688</name>
</gene>